<evidence type="ECO:0000313" key="2">
    <source>
        <dbReference type="EMBL" id="PSL34417.1"/>
    </source>
</evidence>
<feature type="domain" description="Transglutaminase-like" evidence="1">
    <location>
        <begin position="517"/>
        <end position="584"/>
    </location>
</feature>
<dbReference type="InterPro" id="IPR013589">
    <property type="entry name" value="Bac_transglu_N"/>
</dbReference>
<keyword evidence="3" id="KW-1185">Reference proteome</keyword>
<name>A0A2P8GKC3_9BACL</name>
<dbReference type="Pfam" id="PF08379">
    <property type="entry name" value="Bact_transglu_N"/>
    <property type="match status" value="1"/>
</dbReference>
<evidence type="ECO:0000259" key="1">
    <source>
        <dbReference type="SMART" id="SM00460"/>
    </source>
</evidence>
<dbReference type="OrthoDB" id="9787782at2"/>
<accession>A0A2P8GKC3</accession>
<gene>
    <name evidence="2" type="ORF">B0H99_109145</name>
</gene>
<sequence length="629" mass="72453">MLSRVANSLYWMSRNAERAENNARILDVQLLQMIEASDEELVRDRDWKLIFEICASTEMMEQIKSEPYYDEEKLVQYLALAEENWNSTANCVRLVRENARISRDHIPDDYWEVWNGCYWVLQEMDGQQSGMRNVRKFLEQVKMTSLTSQGIIESAMSRGVAYQIIKIGKWLERAEKTARILNVVCERTREREMEEQTEDYYYWLAALRMTNGYEAYLKANPPLMDAKEVLCFLTSNRAFPRSIIYCLDHVREAVDDLEGGKVSHYSWELFAKLDQLRTDFEQTDIRALNSDEMMEFLNQFQNGCNEIGEIFSKTYYLIDPTLEKEEASQSQTQRQTQTIGTKGITSMKYKIEHTNIFEYETIVDQSMNSIRLKPRTDECQRLLTYQTEITPASVTKEYVDIWGNNVETFFIAEHHQALTVKTTSVVSIQKSPFVHRIDYSPEMNAIFHSQLFSEHYLAYLSNTAYTYITPEQMEQVDNQLGEMTNPVQFAIDVTEFLNNHFTYDGESTNVSTVAEESFGLMKGVCQDITHVMLGILRNKNIPARYVSGYLYVGENSALVGDAASHAWVEVMVPGIGWVGLDPTNNVEALEHHIRVGVGRDYNDVSPVQGVYRGGSQSLDVKVSVSLLDS</sequence>
<reference evidence="2 3" key="1">
    <citation type="submission" date="2018-03" db="EMBL/GenBank/DDBJ databases">
        <title>Genomic Encyclopedia of Type Strains, Phase III (KMG-III): the genomes of soil and plant-associated and newly described type strains.</title>
        <authorList>
            <person name="Whitman W."/>
        </authorList>
    </citation>
    <scope>NUCLEOTIDE SEQUENCE [LARGE SCALE GENOMIC DNA]</scope>
    <source>
        <strain evidence="2 3">CGMCC 1.12259</strain>
    </source>
</reference>
<dbReference type="InterPro" id="IPR038765">
    <property type="entry name" value="Papain-like_cys_pep_sf"/>
</dbReference>
<dbReference type="InterPro" id="IPR002931">
    <property type="entry name" value="Transglutaminase-like"/>
</dbReference>
<dbReference type="Gene3D" id="3.10.620.30">
    <property type="match status" value="1"/>
</dbReference>
<dbReference type="InterPro" id="IPR007296">
    <property type="entry name" value="DUF403"/>
</dbReference>
<comment type="caution">
    <text evidence="2">The sequence shown here is derived from an EMBL/GenBank/DDBJ whole genome shotgun (WGS) entry which is preliminary data.</text>
</comment>
<dbReference type="RefSeq" id="WP_106534060.1">
    <property type="nucleotide sequence ID" value="NZ_PYAT01000009.1"/>
</dbReference>
<protein>
    <submittedName>
        <fullName evidence="2">Putative alpha-E superfamily protein</fullName>
    </submittedName>
</protein>
<dbReference type="AlphaFoldDB" id="A0A2P8GKC3"/>
<dbReference type="Pfam" id="PF04168">
    <property type="entry name" value="Alpha-E"/>
    <property type="match status" value="1"/>
</dbReference>
<dbReference type="PANTHER" id="PTHR33490:SF6">
    <property type="entry name" value="SLL1049 PROTEIN"/>
    <property type="match status" value="1"/>
</dbReference>
<organism evidence="2 3">
    <name type="scientific">Planomicrobium soli</name>
    <dbReference type="NCBI Taxonomy" id="1176648"/>
    <lineage>
        <taxon>Bacteria</taxon>
        <taxon>Bacillati</taxon>
        <taxon>Bacillota</taxon>
        <taxon>Bacilli</taxon>
        <taxon>Bacillales</taxon>
        <taxon>Caryophanaceae</taxon>
        <taxon>Planomicrobium</taxon>
    </lineage>
</organism>
<evidence type="ECO:0000313" key="3">
    <source>
        <dbReference type="Proteomes" id="UP000242682"/>
    </source>
</evidence>
<dbReference type="Proteomes" id="UP000242682">
    <property type="component" value="Unassembled WGS sequence"/>
</dbReference>
<dbReference type="SUPFAM" id="SSF54001">
    <property type="entry name" value="Cysteine proteinases"/>
    <property type="match status" value="1"/>
</dbReference>
<dbReference type="PANTHER" id="PTHR33490">
    <property type="entry name" value="BLR5614 PROTEIN-RELATED"/>
    <property type="match status" value="1"/>
</dbReference>
<dbReference type="EMBL" id="PYAT01000009">
    <property type="protein sequence ID" value="PSL34417.1"/>
    <property type="molecule type" value="Genomic_DNA"/>
</dbReference>
<dbReference type="Pfam" id="PF01841">
    <property type="entry name" value="Transglut_core"/>
    <property type="match status" value="1"/>
</dbReference>
<dbReference type="SMART" id="SM00460">
    <property type="entry name" value="TGc"/>
    <property type="match status" value="1"/>
</dbReference>
<proteinExistence type="predicted"/>